<sequence>MKDNYRKYPKKIHFFNKLVSYLLLTTILAVFSFLELAVMTVIFLIFMSFYVAIIILGATYLAITSVFKIKKNIKDKKAI</sequence>
<protein>
    <submittedName>
        <fullName evidence="2">Uncharacterized protein</fullName>
    </submittedName>
</protein>
<feature type="transmembrane region" description="Helical" evidence="1">
    <location>
        <begin position="21"/>
        <end position="43"/>
    </location>
</feature>
<keyword evidence="1" id="KW-1133">Transmembrane helix</keyword>
<reference evidence="2 3" key="1">
    <citation type="submission" date="2019-03" db="EMBL/GenBank/DDBJ databases">
        <title>Complete Genome Sequence of Allofrancisella inopinata Strain SYSU YG23 Isolated from Water-Cooling Systems in China.</title>
        <authorList>
            <person name="Ohrman C."/>
            <person name="Uneklint I."/>
            <person name="Sjodin A."/>
        </authorList>
    </citation>
    <scope>NUCLEOTIDE SEQUENCE [LARGE SCALE GENOMIC DNA]</scope>
    <source>
        <strain evidence="2 3">SYSU YG23</strain>
    </source>
</reference>
<evidence type="ECO:0000256" key="1">
    <source>
        <dbReference type="SAM" id="Phobius"/>
    </source>
</evidence>
<keyword evidence="1" id="KW-0812">Transmembrane</keyword>
<dbReference type="RefSeq" id="WP_133942055.1">
    <property type="nucleotide sequence ID" value="NZ_CP038241.1"/>
</dbReference>
<gene>
    <name evidence="2" type="ORF">E4K63_01690</name>
</gene>
<evidence type="ECO:0000313" key="3">
    <source>
        <dbReference type="Proteomes" id="UP000502004"/>
    </source>
</evidence>
<proteinExistence type="predicted"/>
<feature type="transmembrane region" description="Helical" evidence="1">
    <location>
        <begin position="49"/>
        <end position="67"/>
    </location>
</feature>
<keyword evidence="3" id="KW-1185">Reference proteome</keyword>
<dbReference type="EMBL" id="CP038241">
    <property type="protein sequence ID" value="QIV95618.1"/>
    <property type="molecule type" value="Genomic_DNA"/>
</dbReference>
<dbReference type="Proteomes" id="UP000502004">
    <property type="component" value="Chromosome"/>
</dbReference>
<name>A0AAE6YH43_9GAMM</name>
<dbReference type="KEGG" id="aii:E4K63_01690"/>
<organism evidence="2 3">
    <name type="scientific">Allofrancisella inopinata</name>
    <dbReference type="NCBI Taxonomy" id="1085647"/>
    <lineage>
        <taxon>Bacteria</taxon>
        <taxon>Pseudomonadati</taxon>
        <taxon>Pseudomonadota</taxon>
        <taxon>Gammaproteobacteria</taxon>
        <taxon>Thiotrichales</taxon>
        <taxon>Francisellaceae</taxon>
        <taxon>Allofrancisella</taxon>
    </lineage>
</organism>
<keyword evidence="1" id="KW-0472">Membrane</keyword>
<evidence type="ECO:0000313" key="2">
    <source>
        <dbReference type="EMBL" id="QIV95618.1"/>
    </source>
</evidence>
<dbReference type="AlphaFoldDB" id="A0AAE6YH43"/>
<accession>A0AAE6YH43</accession>